<keyword evidence="1" id="KW-0812">Transmembrane</keyword>
<accession>A0ABD3N445</accession>
<sequence>MTTKDNEESVEVGVSPISDDDEIMEVNQAADNSSEADVDVEEAESVVIISTKAWSEVAKSFLYVEVSSVVLIFACIGIWTRGDPYLAYALSVAIISLLACIAMQVGEFVKPSFLETTEKPVSLFLFIWWVLGTGVITFRAPFVTAGNGYFSAWAGLVFTTHWALKVDISKLSGDEMDKVRKTLLIFGVCAAFVMFACIPYFKTYTGHAAWGFSVAVVTIISCGVLQRMHEDVNPKMLKFFAIIMFGIWAVEACLLTFDGPFLAAGNGYFASWGGFLAATYFLNHILTREDEIL</sequence>
<keyword evidence="3" id="KW-1185">Reference proteome</keyword>
<feature type="transmembrane region" description="Helical" evidence="1">
    <location>
        <begin position="237"/>
        <end position="257"/>
    </location>
</feature>
<reference evidence="2 3" key="1">
    <citation type="submission" date="2024-10" db="EMBL/GenBank/DDBJ databases">
        <title>Updated reference genomes for cyclostephanoid diatoms.</title>
        <authorList>
            <person name="Roberts W.R."/>
            <person name="Alverson A.J."/>
        </authorList>
    </citation>
    <scope>NUCLEOTIDE SEQUENCE [LARGE SCALE GENOMIC DNA]</scope>
    <source>
        <strain evidence="2 3">AJA232-27</strain>
    </source>
</reference>
<feature type="transmembrane region" description="Helical" evidence="1">
    <location>
        <begin position="61"/>
        <end position="79"/>
    </location>
</feature>
<protein>
    <submittedName>
        <fullName evidence="2">Uncharacterized protein</fullName>
    </submittedName>
</protein>
<evidence type="ECO:0000313" key="2">
    <source>
        <dbReference type="EMBL" id="KAL3770833.1"/>
    </source>
</evidence>
<feature type="transmembrane region" description="Helical" evidence="1">
    <location>
        <begin position="269"/>
        <end position="286"/>
    </location>
</feature>
<feature type="transmembrane region" description="Helical" evidence="1">
    <location>
        <begin position="207"/>
        <end position="225"/>
    </location>
</feature>
<proteinExistence type="predicted"/>
<gene>
    <name evidence="2" type="ORF">ACHAWU_006392</name>
</gene>
<evidence type="ECO:0000313" key="3">
    <source>
        <dbReference type="Proteomes" id="UP001530293"/>
    </source>
</evidence>
<name>A0ABD3N445_9STRA</name>
<feature type="transmembrane region" description="Helical" evidence="1">
    <location>
        <begin position="121"/>
        <end position="142"/>
    </location>
</feature>
<feature type="transmembrane region" description="Helical" evidence="1">
    <location>
        <begin position="148"/>
        <end position="164"/>
    </location>
</feature>
<dbReference type="EMBL" id="JALLBG020000035">
    <property type="protein sequence ID" value="KAL3770833.1"/>
    <property type="molecule type" value="Genomic_DNA"/>
</dbReference>
<comment type="caution">
    <text evidence="2">The sequence shown here is derived from an EMBL/GenBank/DDBJ whole genome shotgun (WGS) entry which is preliminary data.</text>
</comment>
<dbReference type="Proteomes" id="UP001530293">
    <property type="component" value="Unassembled WGS sequence"/>
</dbReference>
<evidence type="ECO:0000256" key="1">
    <source>
        <dbReference type="SAM" id="Phobius"/>
    </source>
</evidence>
<dbReference type="AlphaFoldDB" id="A0ABD3N445"/>
<keyword evidence="1" id="KW-0472">Membrane</keyword>
<keyword evidence="1" id="KW-1133">Transmembrane helix</keyword>
<organism evidence="2 3">
    <name type="scientific">Discostella pseudostelligera</name>
    <dbReference type="NCBI Taxonomy" id="259834"/>
    <lineage>
        <taxon>Eukaryota</taxon>
        <taxon>Sar</taxon>
        <taxon>Stramenopiles</taxon>
        <taxon>Ochrophyta</taxon>
        <taxon>Bacillariophyta</taxon>
        <taxon>Coscinodiscophyceae</taxon>
        <taxon>Thalassiosirophycidae</taxon>
        <taxon>Stephanodiscales</taxon>
        <taxon>Stephanodiscaceae</taxon>
        <taxon>Discostella</taxon>
    </lineage>
</organism>
<feature type="transmembrane region" description="Helical" evidence="1">
    <location>
        <begin position="85"/>
        <end position="109"/>
    </location>
</feature>
<feature type="transmembrane region" description="Helical" evidence="1">
    <location>
        <begin position="184"/>
        <end position="201"/>
    </location>
</feature>